<keyword evidence="3" id="KW-0813">Transport</keyword>
<feature type="domain" description="PX" evidence="11">
    <location>
        <begin position="1"/>
        <end position="132"/>
    </location>
</feature>
<evidence type="ECO:0000256" key="5">
    <source>
        <dbReference type="ARBA" id="ARBA00022927"/>
    </source>
</evidence>
<gene>
    <name evidence="12" type="primary">ATG20_3</name>
    <name evidence="12" type="ORF">K7432_004959</name>
</gene>
<evidence type="ECO:0000256" key="4">
    <source>
        <dbReference type="ARBA" id="ARBA00022753"/>
    </source>
</evidence>
<dbReference type="Pfam" id="PF00787">
    <property type="entry name" value="PX"/>
    <property type="match status" value="1"/>
</dbReference>
<keyword evidence="8" id="KW-0472">Membrane</keyword>
<dbReference type="InterPro" id="IPR027267">
    <property type="entry name" value="AH/BAR_dom_sf"/>
</dbReference>
<feature type="coiled-coil region" evidence="9">
    <location>
        <begin position="405"/>
        <end position="432"/>
    </location>
</feature>
<dbReference type="PROSITE" id="PS50195">
    <property type="entry name" value="PX"/>
    <property type="match status" value="1"/>
</dbReference>
<dbReference type="PANTHER" id="PTHR46979:SF2">
    <property type="entry name" value="SORTING NEXIN-41"/>
    <property type="match status" value="1"/>
</dbReference>
<comment type="subcellular location">
    <subcellularLocation>
        <location evidence="1">Endosome membrane</location>
        <topology evidence="1">Peripheral membrane protein</topology>
    </subcellularLocation>
</comment>
<dbReference type="SMART" id="SM00312">
    <property type="entry name" value="PX"/>
    <property type="match status" value="1"/>
</dbReference>
<dbReference type="InterPro" id="IPR036871">
    <property type="entry name" value="PX_dom_sf"/>
</dbReference>
<keyword evidence="5" id="KW-0653">Protein transport</keyword>
<feature type="compositionally biased region" description="Basic and acidic residues" evidence="10">
    <location>
        <begin position="306"/>
        <end position="333"/>
    </location>
</feature>
<dbReference type="Gene3D" id="1.20.1270.60">
    <property type="entry name" value="Arfaptin homology (AH) domain/BAR domain"/>
    <property type="match status" value="2"/>
</dbReference>
<dbReference type="EMBL" id="JASJQH010000182">
    <property type="protein sequence ID" value="KAK9766168.1"/>
    <property type="molecule type" value="Genomic_DNA"/>
</dbReference>
<accession>A0ABR2WXB7</accession>
<keyword evidence="4" id="KW-0967">Endosome</keyword>
<dbReference type="PANTHER" id="PTHR46979">
    <property type="entry name" value="SORTING NEXIN-41"/>
    <property type="match status" value="1"/>
</dbReference>
<comment type="caution">
    <text evidence="12">The sequence shown here is derived from an EMBL/GenBank/DDBJ whole genome shotgun (WGS) entry which is preliminary data.</text>
</comment>
<dbReference type="Gene3D" id="3.30.1520.10">
    <property type="entry name" value="Phox-like domain"/>
    <property type="match status" value="1"/>
</dbReference>
<dbReference type="Pfam" id="PF09325">
    <property type="entry name" value="Vps5"/>
    <property type="match status" value="1"/>
</dbReference>
<dbReference type="CDD" id="cd06867">
    <property type="entry name" value="PX_SNX41_42"/>
    <property type="match status" value="1"/>
</dbReference>
<dbReference type="InterPro" id="IPR044106">
    <property type="entry name" value="PX_Snx41/Atg20"/>
</dbReference>
<keyword evidence="13" id="KW-1185">Reference proteome</keyword>
<dbReference type="SUPFAM" id="SSF64268">
    <property type="entry name" value="PX domain"/>
    <property type="match status" value="1"/>
</dbReference>
<dbReference type="Proteomes" id="UP001479436">
    <property type="component" value="Unassembled WGS sequence"/>
</dbReference>
<feature type="region of interest" description="Disordered" evidence="10">
    <location>
        <begin position="306"/>
        <end position="376"/>
    </location>
</feature>
<proteinExistence type="inferred from homology"/>
<organism evidence="12 13">
    <name type="scientific">Basidiobolus ranarum</name>
    <dbReference type="NCBI Taxonomy" id="34480"/>
    <lineage>
        <taxon>Eukaryota</taxon>
        <taxon>Fungi</taxon>
        <taxon>Fungi incertae sedis</taxon>
        <taxon>Zoopagomycota</taxon>
        <taxon>Entomophthoromycotina</taxon>
        <taxon>Basidiobolomycetes</taxon>
        <taxon>Basidiobolales</taxon>
        <taxon>Basidiobolaceae</taxon>
        <taxon>Basidiobolus</taxon>
    </lineage>
</organism>
<keyword evidence="7" id="KW-0446">Lipid-binding</keyword>
<evidence type="ECO:0000313" key="13">
    <source>
        <dbReference type="Proteomes" id="UP001479436"/>
    </source>
</evidence>
<keyword evidence="6" id="KW-0072">Autophagy</keyword>
<protein>
    <submittedName>
        <fullName evidence="12">Sorting nexin, cytoplasm-to-vacuole targeting pathway/endosomal sorting</fullName>
    </submittedName>
</protein>
<sequence length="482" mass="55097">MEPKESCCRIEQLLRENAVQILDSDKISEGAHSYVAYKIKLENEEVQRRYSEFESLRSTLLKLHPACIIPPLPEKTSLAQYATKQNRAKDDVLMIEKRKRMLQSFLKRISLHFVLSKEHTFHRFFENVPWSEVLHSLPNTNPSKKTDSPTTSVMSQSVTNSDSSLRISDSLEDLRKPDPRFQECESYTNNFEHSISNTEKAQRKVTKKLGDLASDYSELGACLNAVSLNESEELASAIEKIGQAVDSSFMSTRALANKLQHDVNEPMQEYEQYSISIRKILKARNKKHVQLEGIIDTLAHKKSSLEELEKSEAESKRLEEVLRNSNHPEEPEVHSLSATDQVPEFDLESEELQETHQSSGDGGNNSSLNSTSSTATKRRSFLGKISHKIHGIVDNDPEATRRLQITKSRDQIASLEEQLEQCSQELTNTSTEIQLNLDFFQRQKEYDLREILLSYAKAHLEWCQTNLEAWQEASEEVNKISN</sequence>
<evidence type="ECO:0000256" key="8">
    <source>
        <dbReference type="ARBA" id="ARBA00023136"/>
    </source>
</evidence>
<evidence type="ECO:0000256" key="2">
    <source>
        <dbReference type="ARBA" id="ARBA00010883"/>
    </source>
</evidence>
<evidence type="ECO:0000256" key="10">
    <source>
        <dbReference type="SAM" id="MobiDB-lite"/>
    </source>
</evidence>
<dbReference type="InterPro" id="IPR001683">
    <property type="entry name" value="PX_dom"/>
</dbReference>
<reference evidence="12 13" key="1">
    <citation type="submission" date="2023-04" db="EMBL/GenBank/DDBJ databases">
        <title>Genome of Basidiobolus ranarum AG-B5.</title>
        <authorList>
            <person name="Stajich J.E."/>
            <person name="Carter-House D."/>
            <person name="Gryganskyi A."/>
        </authorList>
    </citation>
    <scope>NUCLEOTIDE SEQUENCE [LARGE SCALE GENOMIC DNA]</scope>
    <source>
        <strain evidence="12 13">AG-B5</strain>
    </source>
</reference>
<evidence type="ECO:0000259" key="11">
    <source>
        <dbReference type="PROSITE" id="PS50195"/>
    </source>
</evidence>
<keyword evidence="9" id="KW-0175">Coiled coil</keyword>
<feature type="region of interest" description="Disordered" evidence="10">
    <location>
        <begin position="137"/>
        <end position="172"/>
    </location>
</feature>
<feature type="compositionally biased region" description="Low complexity" evidence="10">
    <location>
        <begin position="364"/>
        <end position="375"/>
    </location>
</feature>
<evidence type="ECO:0000256" key="7">
    <source>
        <dbReference type="ARBA" id="ARBA00023121"/>
    </source>
</evidence>
<evidence type="ECO:0000256" key="9">
    <source>
        <dbReference type="SAM" id="Coils"/>
    </source>
</evidence>
<feature type="compositionally biased region" description="Acidic residues" evidence="10">
    <location>
        <begin position="343"/>
        <end position="352"/>
    </location>
</feature>
<evidence type="ECO:0000256" key="6">
    <source>
        <dbReference type="ARBA" id="ARBA00023006"/>
    </source>
</evidence>
<dbReference type="SUPFAM" id="SSF103657">
    <property type="entry name" value="BAR/IMD domain-like"/>
    <property type="match status" value="2"/>
</dbReference>
<evidence type="ECO:0000256" key="1">
    <source>
        <dbReference type="ARBA" id="ARBA00004481"/>
    </source>
</evidence>
<evidence type="ECO:0000313" key="12">
    <source>
        <dbReference type="EMBL" id="KAK9766168.1"/>
    </source>
</evidence>
<dbReference type="InterPro" id="IPR051079">
    <property type="entry name" value="Sorting_Nexin_Autophagy"/>
</dbReference>
<name>A0ABR2WXB7_9FUNG</name>
<evidence type="ECO:0000256" key="3">
    <source>
        <dbReference type="ARBA" id="ARBA00022448"/>
    </source>
</evidence>
<comment type="similarity">
    <text evidence="2">Belongs to the sorting nexin family.</text>
</comment>
<feature type="compositionally biased region" description="Polar residues" evidence="10">
    <location>
        <begin position="137"/>
        <end position="167"/>
    </location>
</feature>
<dbReference type="InterPro" id="IPR015404">
    <property type="entry name" value="Vps5_C"/>
</dbReference>